<dbReference type="Pfam" id="PF08750">
    <property type="entry name" value="CNP1"/>
    <property type="match status" value="1"/>
</dbReference>
<dbReference type="STRING" id="1122240.GCA_000620105_01213"/>
<name>A0A2S0P8E5_9NEIS</name>
<dbReference type="Proteomes" id="UP000244173">
    <property type="component" value="Chromosome"/>
</dbReference>
<dbReference type="InterPro" id="IPR014861">
    <property type="entry name" value="CNP1-like_dom"/>
</dbReference>
<sequence>MHPGCRLRDPRQYRGRRRHPWPGLVLRTALACRPAAGPAPIHLYPGVASVNAIRFLPVIALAFVTLAHAGDNSGEYNRNYEWKPDEVKQDTAVTLPAWVADDGWLPYNAGRMHKNRYFVAPSSISLVADGSVRYALKVVSPEGAQNYLYEGMRCENSQTIRYATGRPESKSWRMSPKSEWRKLIPGDVPQVQLKYDVFCPDQDRPVVSVEQAVKLLQNNR</sequence>
<reference evidence="2 3" key="1">
    <citation type="submission" date="2018-04" db="EMBL/GenBank/DDBJ databases">
        <title>Denitrifier Microvirgula.</title>
        <authorList>
            <person name="Anderson E."/>
            <person name="Jang J."/>
            <person name="Ishii S."/>
        </authorList>
    </citation>
    <scope>NUCLEOTIDE SEQUENCE [LARGE SCALE GENOMIC DNA]</scope>
    <source>
        <strain evidence="2 3">BE2.4</strain>
    </source>
</reference>
<evidence type="ECO:0000313" key="3">
    <source>
        <dbReference type="Proteomes" id="UP000244173"/>
    </source>
</evidence>
<dbReference type="KEGG" id="maer:DAI18_05795"/>
<proteinExistence type="predicted"/>
<keyword evidence="3" id="KW-1185">Reference proteome</keyword>
<dbReference type="AlphaFoldDB" id="A0A2S0P8E5"/>
<accession>A0A2S0P8E5</accession>
<evidence type="ECO:0000259" key="1">
    <source>
        <dbReference type="Pfam" id="PF08750"/>
    </source>
</evidence>
<feature type="domain" description="CNP1-like uncharacterised" evidence="1">
    <location>
        <begin position="89"/>
        <end position="216"/>
    </location>
</feature>
<gene>
    <name evidence="2" type="ORF">DAI18_05795</name>
</gene>
<protein>
    <recommendedName>
        <fullName evidence="1">CNP1-like uncharacterized domain-containing protein</fullName>
    </recommendedName>
</protein>
<evidence type="ECO:0000313" key="2">
    <source>
        <dbReference type="EMBL" id="AVY93611.1"/>
    </source>
</evidence>
<organism evidence="2 3">
    <name type="scientific">Microvirgula aerodenitrificans</name>
    <dbReference type="NCBI Taxonomy" id="57480"/>
    <lineage>
        <taxon>Bacteria</taxon>
        <taxon>Pseudomonadati</taxon>
        <taxon>Pseudomonadota</taxon>
        <taxon>Betaproteobacteria</taxon>
        <taxon>Neisseriales</taxon>
        <taxon>Aquaspirillaceae</taxon>
        <taxon>Microvirgula</taxon>
    </lineage>
</organism>
<dbReference type="EMBL" id="CP028519">
    <property type="protein sequence ID" value="AVY93611.1"/>
    <property type="molecule type" value="Genomic_DNA"/>
</dbReference>